<evidence type="ECO:0000313" key="4">
    <source>
        <dbReference type="EMBL" id="RMO22239.1"/>
    </source>
</evidence>
<dbReference type="InterPro" id="IPR050078">
    <property type="entry name" value="Ribosomal_L11_MeTrfase_PrmA"/>
</dbReference>
<dbReference type="AlphaFoldDB" id="A0A3M3TMW9"/>
<sequence>MAGRAGWRRGRAGNAGHRRARTSAEAADQHPAQGQRSITAVPAALQPGSLSGRRTCRVAWPRQQVRAADPAPAVDAYRSAGNSGLGAVAVRQSAMIAAQHLQHALSELLGDARLTVTALPGTELKLWLIDDANMDRAFSPDETRRILEDPPYWCFCWASGLALARFLAENPHWVAGKRVLDFGAGSGVAGIAALRAGALEVVACDLDPLALAACRANAELNQVPLRYSTDFFAEADRFDLILVADVLYDRANLPLLDQFLSRGREALVADSRVRDFKHAAYQRLTMLHAHTLPDLAEPHEFRDVSLYHAAR</sequence>
<evidence type="ECO:0000313" key="5">
    <source>
        <dbReference type="Proteomes" id="UP000276886"/>
    </source>
</evidence>
<feature type="compositionally biased region" description="Basic residues" evidence="3">
    <location>
        <begin position="1"/>
        <end position="21"/>
    </location>
</feature>
<dbReference type="Proteomes" id="UP000276886">
    <property type="component" value="Unassembled WGS sequence"/>
</dbReference>
<dbReference type="EMBL" id="RBPQ01000251">
    <property type="protein sequence ID" value="RMO22239.1"/>
    <property type="molecule type" value="Genomic_DNA"/>
</dbReference>
<dbReference type="GO" id="GO:0032259">
    <property type="term" value="P:methylation"/>
    <property type="evidence" value="ECO:0007669"/>
    <property type="project" value="UniProtKB-KW"/>
</dbReference>
<dbReference type="PANTHER" id="PTHR43648">
    <property type="entry name" value="ELECTRON TRANSFER FLAVOPROTEIN BETA SUBUNIT LYSINE METHYLTRANSFERASE"/>
    <property type="match status" value="1"/>
</dbReference>
<dbReference type="InterPro" id="IPR029063">
    <property type="entry name" value="SAM-dependent_MTases_sf"/>
</dbReference>
<dbReference type="Pfam" id="PF06325">
    <property type="entry name" value="PrmA"/>
    <property type="match status" value="1"/>
</dbReference>
<evidence type="ECO:0000256" key="2">
    <source>
        <dbReference type="ARBA" id="ARBA00022679"/>
    </source>
</evidence>
<evidence type="ECO:0000256" key="3">
    <source>
        <dbReference type="SAM" id="MobiDB-lite"/>
    </source>
</evidence>
<dbReference type="Gene3D" id="3.40.50.150">
    <property type="entry name" value="Vaccinia Virus protein VP39"/>
    <property type="match status" value="1"/>
</dbReference>
<proteinExistence type="predicted"/>
<dbReference type="CDD" id="cd02440">
    <property type="entry name" value="AdoMet_MTases"/>
    <property type="match status" value="1"/>
</dbReference>
<reference evidence="4 5" key="1">
    <citation type="submission" date="2018-08" db="EMBL/GenBank/DDBJ databases">
        <title>Recombination of ecologically and evolutionarily significant loci maintains genetic cohesion in the Pseudomonas syringae species complex.</title>
        <authorList>
            <person name="Dillon M."/>
            <person name="Thakur S."/>
            <person name="Almeida R.N.D."/>
            <person name="Weir B.S."/>
            <person name="Guttman D.S."/>
        </authorList>
    </citation>
    <scope>NUCLEOTIDE SEQUENCE [LARGE SCALE GENOMIC DNA]</scope>
    <source>
        <strain evidence="4 5">ICMP 2788</strain>
    </source>
</reference>
<keyword evidence="2 4" id="KW-0808">Transferase</keyword>
<name>A0A3M3TMW9_PSESJ</name>
<keyword evidence="1 4" id="KW-0489">Methyltransferase</keyword>
<accession>A0A3M3TMW9</accession>
<protein>
    <submittedName>
        <fullName evidence="4">Putative methyltransferase</fullName>
    </submittedName>
</protein>
<feature type="region of interest" description="Disordered" evidence="3">
    <location>
        <begin position="1"/>
        <end position="49"/>
    </location>
</feature>
<gene>
    <name evidence="4" type="ORF">ALQ44_05266</name>
</gene>
<comment type="caution">
    <text evidence="4">The sequence shown here is derived from an EMBL/GenBank/DDBJ whole genome shotgun (WGS) entry which is preliminary data.</text>
</comment>
<dbReference type="SUPFAM" id="SSF53335">
    <property type="entry name" value="S-adenosyl-L-methionine-dependent methyltransferases"/>
    <property type="match status" value="1"/>
</dbReference>
<evidence type="ECO:0000256" key="1">
    <source>
        <dbReference type="ARBA" id="ARBA00022603"/>
    </source>
</evidence>
<dbReference type="GO" id="GO:0016279">
    <property type="term" value="F:protein-lysine N-methyltransferase activity"/>
    <property type="evidence" value="ECO:0007669"/>
    <property type="project" value="TreeGrafter"/>
</dbReference>
<dbReference type="PANTHER" id="PTHR43648:SF1">
    <property type="entry name" value="ELECTRON TRANSFER FLAVOPROTEIN BETA SUBUNIT LYSINE METHYLTRANSFERASE"/>
    <property type="match status" value="1"/>
</dbReference>
<organism evidence="4 5">
    <name type="scientific">Pseudomonas syringae pv. pisi</name>
    <dbReference type="NCBI Taxonomy" id="59510"/>
    <lineage>
        <taxon>Bacteria</taxon>
        <taxon>Pseudomonadati</taxon>
        <taxon>Pseudomonadota</taxon>
        <taxon>Gammaproteobacteria</taxon>
        <taxon>Pseudomonadales</taxon>
        <taxon>Pseudomonadaceae</taxon>
        <taxon>Pseudomonas</taxon>
        <taxon>Pseudomonas syringae</taxon>
    </lineage>
</organism>